<feature type="compositionally biased region" description="Low complexity" evidence="1">
    <location>
        <begin position="959"/>
        <end position="975"/>
    </location>
</feature>
<feature type="region of interest" description="Disordered" evidence="1">
    <location>
        <begin position="1618"/>
        <end position="1657"/>
    </location>
</feature>
<feature type="compositionally biased region" description="Basic and acidic residues" evidence="1">
    <location>
        <begin position="1205"/>
        <end position="1221"/>
    </location>
</feature>
<dbReference type="Proteomes" id="UP000224006">
    <property type="component" value="Chromosome V"/>
</dbReference>
<dbReference type="VEuPathDB" id="ToxoDB:BESB_060560"/>
<feature type="region of interest" description="Disordered" evidence="1">
    <location>
        <begin position="303"/>
        <end position="323"/>
    </location>
</feature>
<reference evidence="2 3" key="1">
    <citation type="submission" date="2017-09" db="EMBL/GenBank/DDBJ databases">
        <title>Genome sequencing of Besnoitia besnoiti strain Bb-Ger1.</title>
        <authorList>
            <person name="Schares G."/>
            <person name="Venepally P."/>
            <person name="Lorenzi H.A."/>
        </authorList>
    </citation>
    <scope>NUCLEOTIDE SEQUENCE [LARGE SCALE GENOMIC DNA]</scope>
    <source>
        <strain evidence="2 3">Bb-Ger1</strain>
    </source>
</reference>
<comment type="caution">
    <text evidence="2">The sequence shown here is derived from an EMBL/GenBank/DDBJ whole genome shotgun (WGS) entry which is preliminary data.</text>
</comment>
<organism evidence="2 3">
    <name type="scientific">Besnoitia besnoiti</name>
    <name type="common">Apicomplexan protozoan</name>
    <dbReference type="NCBI Taxonomy" id="94643"/>
    <lineage>
        <taxon>Eukaryota</taxon>
        <taxon>Sar</taxon>
        <taxon>Alveolata</taxon>
        <taxon>Apicomplexa</taxon>
        <taxon>Conoidasida</taxon>
        <taxon>Coccidia</taxon>
        <taxon>Eucoccidiorida</taxon>
        <taxon>Eimeriorina</taxon>
        <taxon>Sarcocystidae</taxon>
        <taxon>Besnoitia</taxon>
    </lineage>
</organism>
<feature type="compositionally biased region" description="Basic and acidic residues" evidence="1">
    <location>
        <begin position="231"/>
        <end position="255"/>
    </location>
</feature>
<feature type="region of interest" description="Disordered" evidence="1">
    <location>
        <begin position="73"/>
        <end position="102"/>
    </location>
</feature>
<feature type="compositionally biased region" description="Low complexity" evidence="1">
    <location>
        <begin position="73"/>
        <end position="82"/>
    </location>
</feature>
<evidence type="ECO:0000313" key="2">
    <source>
        <dbReference type="EMBL" id="PFH35169.1"/>
    </source>
</evidence>
<feature type="region of interest" description="Disordered" evidence="1">
    <location>
        <begin position="949"/>
        <end position="976"/>
    </location>
</feature>
<feature type="compositionally biased region" description="Basic and acidic residues" evidence="1">
    <location>
        <begin position="271"/>
        <end position="280"/>
    </location>
</feature>
<feature type="region of interest" description="Disordered" evidence="1">
    <location>
        <begin position="144"/>
        <end position="280"/>
    </location>
</feature>
<keyword evidence="3" id="KW-1185">Reference proteome</keyword>
<proteinExistence type="predicted"/>
<dbReference type="GeneID" id="40310984"/>
<protein>
    <submittedName>
        <fullName evidence="2">Uncharacterized protein</fullName>
    </submittedName>
</protein>
<evidence type="ECO:0000256" key="1">
    <source>
        <dbReference type="SAM" id="MobiDB-lite"/>
    </source>
</evidence>
<evidence type="ECO:0000313" key="3">
    <source>
        <dbReference type="Proteomes" id="UP000224006"/>
    </source>
</evidence>
<dbReference type="KEGG" id="bbes:BESB_060560"/>
<dbReference type="RefSeq" id="XP_029219178.1">
    <property type="nucleotide sequence ID" value="XM_029364470.1"/>
</dbReference>
<feature type="compositionally biased region" description="Acidic residues" evidence="1">
    <location>
        <begin position="1222"/>
        <end position="1232"/>
    </location>
</feature>
<feature type="compositionally biased region" description="Basic and acidic residues" evidence="1">
    <location>
        <begin position="1647"/>
        <end position="1657"/>
    </location>
</feature>
<name>A0A2A9MBA9_BESBE</name>
<gene>
    <name evidence="2" type="ORF">BESB_060560</name>
</gene>
<accession>A0A2A9MBA9</accession>
<feature type="region of interest" description="Disordered" evidence="1">
    <location>
        <begin position="1205"/>
        <end position="1233"/>
    </location>
</feature>
<dbReference type="OrthoDB" id="333043at2759"/>
<dbReference type="EMBL" id="NWUJ01000005">
    <property type="protein sequence ID" value="PFH35169.1"/>
    <property type="molecule type" value="Genomic_DNA"/>
</dbReference>
<sequence>MQTRCCLAWRAPVGGGARSLDDCVLFSLRLGSYIPSGLASQSSRAASFPPFSSSCSFSEPATAAGAAAASVLSPASSPSSASTGGAQFSLSPSRDDGRPPRRSVWSSLLVSRPSLLPFSRRPPRDSLPRASAFSSVARQRLLAQSLTEAPRPARQRQRAASGTRGDVERGKQTTAQPAAHAEAPRNPRPQIGDALSDSETQRGELGCSGRGEMTAEMWRSRAEGEAEEFVEDAREDSGESRGGRGDRAAEAEDQRGVLNSHHSPRRSGGGQREETPKRLQFDLERPFTQREKLRVRAQMREALDTADAPESGRGPVVSLSSHSACLTPSHAELEARQRSGQHLRDAREAESALRDSLDAYLARVSRKEGEGHAGSLSGGLSSSAVPACRERRAVPLRGSRIRAPPQPLPLPDLLRLLSFLSSQRSHLSRCSPAGLLADIEPHPLLHLLARSLHREKGRLPPDALAASLEFLLALSEQTAEVPGASAASTRTWPLLKSLTDLFLAPGFFASRLLASLEETLSLLLRVAVHPAGLLSGDVERAARHRSLWEQICEFLFSQRGSRLSEAEVLALLRTLSLLAEGSAVASLSARGAGGEAAVGLLGSLALEGEALVAACFAGNDLDTALLSRALERHLVPDWLYAASPHTLVVLLLLLTRLGCLSPRVFSEIAEVLLLGAPFLGDACLLPLLHTLLVCRQHFDLRLAQEMRGHSEVAARRFRDNAPDAEGLAEDALGAEEEDASHPLYEARVKRLLQALRYRVQCRFGQVPFSTSVDELGALLSVYKPNEHLRRVFLDRCVASPDLLMHLTPARFLIATKILARLGVSHGSQARFAFARALPRQLPHMQLEAFLELTRAGAGGGVGALETMRAAISAEKKAREALVQTFRRLAFDACDAILLAEGGCGGAERRVLGSPTAAQLPARAAEQDCGRLEAGLRSAPGAFRLSAEGDAAQGVPPRVSHSPGVSAAASSSAASPPRAPACFPHARSAWPRTLLALIRSWTALGLSKRDEPPLPLILFLVALQGADRRALLRRQQVPTPGRPLALDFPPEAPGAHVLPSVSASSSCPAVSPAELSPSASLSLCASAAGALGRESAAAAWRGLSMPRASGVSLVHALSMPDLLLLVSTSRAAGLLLAPALAAAVLHRLRRSGGLISPDGAAEILYTLSLQQLVRHGLAEEAAQRPARRQTPRDKVRALEARRLYHPDHPGAEAKAETEKETDREEEEEEEEENPMVYGALFESISSALWDELVEQPATADLVKIFWAIVAGEQWKWLRRLGAPIVDFCAAHFSEIQGNPQAQRLFFQALCHVRTQWPSLAGEYFLLLDRTPAVSPSLLPPASNSLFLPAPAAALCQQTPPPESLLLASLPEPSGRAFFSPSPSSLDERSSAPPVAQRAGAAVGAEARALAPFPRLAVAKGVLSLAPTSHATETCRRGWWLGRSVEGDACSEFDLASRQLQTDEGILKTALKGSVLTELQLTWRAGQKTKLTSGSAAHERLGAVLRRLSIAPFFQQTLDIDTRAEALGLAGLSLPPRRRGASLASPASLALLSAHANGGFLSPCPAEEEYSLTWGNPVWRVGVLVLPAGASGEWLRAELACRPSVSTLLRAERDRLGLARKDGGGDAVGGDAAARDGEGLRRRDRRRRREEDEAQARAAGERERVILDELIRRDGRASGAAQEAPREGTRLTAKSAMHIKFLQDVRDWRIVVLQQEKVKERLKHENEDWLARRLELGRDIFPLPSSVSSFLREYVSSAHSPVTPVAKNAGCVSAAPVCAHEVKSCSLPHASSLSSSLSLSGLEAQGRACEDAVLPSSTLSEGMLNDAEKERISFALIPEGKREGRRETLEVLSLPEGEGRLRGRRGRRTNSARLDIERSLVGEAERLQRVEHFREIRDAAFVQMQKELLFLFSLDD</sequence>